<organism>
    <name type="scientific">Branchiostoma floridae</name>
    <name type="common">Florida lancelet</name>
    <name type="synonym">Amphioxus</name>
    <dbReference type="NCBI Taxonomy" id="7739"/>
    <lineage>
        <taxon>Eukaryota</taxon>
        <taxon>Metazoa</taxon>
        <taxon>Chordata</taxon>
        <taxon>Cephalochordata</taxon>
        <taxon>Leptocardii</taxon>
        <taxon>Amphioxiformes</taxon>
        <taxon>Branchiostomatidae</taxon>
        <taxon>Branchiostoma</taxon>
    </lineage>
</organism>
<dbReference type="Gene3D" id="2.60.120.290">
    <property type="entry name" value="Spermadhesin, CUB domain"/>
    <property type="match status" value="2"/>
</dbReference>
<gene>
    <name evidence="5" type="ORF">BRAFLDRAFT_140111</name>
</gene>
<accession>C3XYR1</accession>
<dbReference type="SMART" id="SM00042">
    <property type="entry name" value="CUB"/>
    <property type="match status" value="1"/>
</dbReference>
<dbReference type="InterPro" id="IPR035914">
    <property type="entry name" value="Sperma_CUB_dom_sf"/>
</dbReference>
<dbReference type="PANTHER" id="PTHR24251">
    <property type="entry name" value="OVOCHYMASE-RELATED"/>
    <property type="match status" value="1"/>
</dbReference>
<evidence type="ECO:0000256" key="1">
    <source>
        <dbReference type="ARBA" id="ARBA00022737"/>
    </source>
</evidence>
<feature type="domain" description="CUB" evidence="4">
    <location>
        <begin position="21"/>
        <end position="171"/>
    </location>
</feature>
<feature type="non-terminal residue" evidence="5">
    <location>
        <position position="1"/>
    </location>
</feature>
<dbReference type="PANTHER" id="PTHR24251:SF52">
    <property type="entry name" value="CUB DOMAIN-CONTAINING PROTEIN"/>
    <property type="match status" value="1"/>
</dbReference>
<feature type="non-terminal residue" evidence="5">
    <location>
        <position position="171"/>
    </location>
</feature>
<dbReference type="FunFam" id="2.60.120.290:FF:000005">
    <property type="entry name" value="Procollagen C-endopeptidase enhancer 1"/>
    <property type="match status" value="1"/>
</dbReference>
<dbReference type="InterPro" id="IPR000859">
    <property type="entry name" value="CUB_dom"/>
</dbReference>
<dbReference type="EMBL" id="GG666473">
    <property type="protein sequence ID" value="EEN66946.1"/>
    <property type="molecule type" value="Genomic_DNA"/>
</dbReference>
<comment type="caution">
    <text evidence="3">Lacks conserved residue(s) required for the propagation of feature annotation.</text>
</comment>
<name>C3XYR1_BRAFL</name>
<keyword evidence="2" id="KW-1015">Disulfide bond</keyword>
<evidence type="ECO:0000259" key="4">
    <source>
        <dbReference type="PROSITE" id="PS01180"/>
    </source>
</evidence>
<reference evidence="5" key="1">
    <citation type="journal article" date="2008" name="Nature">
        <title>The amphioxus genome and the evolution of the chordate karyotype.</title>
        <authorList>
            <consortium name="US DOE Joint Genome Institute (JGI-PGF)"/>
            <person name="Putnam N.H."/>
            <person name="Butts T."/>
            <person name="Ferrier D.E.K."/>
            <person name="Furlong R.F."/>
            <person name="Hellsten U."/>
            <person name="Kawashima T."/>
            <person name="Robinson-Rechavi M."/>
            <person name="Shoguchi E."/>
            <person name="Terry A."/>
            <person name="Yu J.-K."/>
            <person name="Benito-Gutierrez E.L."/>
            <person name="Dubchak I."/>
            <person name="Garcia-Fernandez J."/>
            <person name="Gibson-Brown J.J."/>
            <person name="Grigoriev I.V."/>
            <person name="Horton A.C."/>
            <person name="de Jong P.J."/>
            <person name="Jurka J."/>
            <person name="Kapitonov V.V."/>
            <person name="Kohara Y."/>
            <person name="Kuroki Y."/>
            <person name="Lindquist E."/>
            <person name="Lucas S."/>
            <person name="Osoegawa K."/>
            <person name="Pennacchio L.A."/>
            <person name="Salamov A.A."/>
            <person name="Satou Y."/>
            <person name="Sauka-Spengler T."/>
            <person name="Schmutz J."/>
            <person name="Shin-I T."/>
            <person name="Toyoda A."/>
            <person name="Bronner-Fraser M."/>
            <person name="Fujiyama A."/>
            <person name="Holland L.Z."/>
            <person name="Holland P.W.H."/>
            <person name="Satoh N."/>
            <person name="Rokhsar D.S."/>
        </authorList>
    </citation>
    <scope>NUCLEOTIDE SEQUENCE [LARGE SCALE GENOMIC DNA]</scope>
    <source>
        <strain evidence="5">S238N-H82</strain>
        <tissue evidence="5">Testes</tissue>
    </source>
</reference>
<dbReference type="AlphaFoldDB" id="C3XYR1"/>
<evidence type="ECO:0000256" key="2">
    <source>
        <dbReference type="ARBA" id="ARBA00023157"/>
    </source>
</evidence>
<dbReference type="eggNOG" id="KOG4292">
    <property type="taxonomic scope" value="Eukaryota"/>
</dbReference>
<dbReference type="CDD" id="cd00041">
    <property type="entry name" value="CUB"/>
    <property type="match status" value="2"/>
</dbReference>
<evidence type="ECO:0000313" key="5">
    <source>
        <dbReference type="EMBL" id="EEN66946.1"/>
    </source>
</evidence>
<dbReference type="Pfam" id="PF00431">
    <property type="entry name" value="CUB"/>
    <property type="match status" value="2"/>
</dbReference>
<sequence length="171" mass="18512">YDYVAVHDGADISAPLLAKLCGNTIPSPLRSQGSALTVRFVTDSSITETGFTFVYTTTDQQSVQRSNNGYCQLPCDPNRWYINMDCVWTITAPVGHFVELQFTSFDVEDGGDSCSYDYVAVYDGADTSAPLVGKFCGSGIPAPLHSHSNVLTVRWVTDSSVTDAGWTAAYL</sequence>
<protein>
    <recommendedName>
        <fullName evidence="4">CUB domain-containing protein</fullName>
    </recommendedName>
</protein>
<dbReference type="InParanoid" id="C3XYR1"/>
<dbReference type="SUPFAM" id="SSF49854">
    <property type="entry name" value="Spermadhesin, CUB domain"/>
    <property type="match status" value="2"/>
</dbReference>
<keyword evidence="1" id="KW-0677">Repeat</keyword>
<dbReference type="PROSITE" id="PS01180">
    <property type="entry name" value="CUB"/>
    <property type="match status" value="1"/>
</dbReference>
<evidence type="ECO:0000256" key="3">
    <source>
        <dbReference type="PROSITE-ProRule" id="PRU00059"/>
    </source>
</evidence>
<proteinExistence type="predicted"/>